<reference evidence="1 2" key="1">
    <citation type="journal article" date="2023" name="Sci. Data">
        <title>Genome assembly of the Korean intertidal mud-creeper Batillaria attramentaria.</title>
        <authorList>
            <person name="Patra A.K."/>
            <person name="Ho P.T."/>
            <person name="Jun S."/>
            <person name="Lee S.J."/>
            <person name="Kim Y."/>
            <person name="Won Y.J."/>
        </authorList>
    </citation>
    <scope>NUCLEOTIDE SEQUENCE [LARGE SCALE GENOMIC DNA]</scope>
    <source>
        <strain evidence="1">Wonlab-2016</strain>
    </source>
</reference>
<gene>
    <name evidence="1" type="ORF">BaRGS_00033061</name>
</gene>
<keyword evidence="2" id="KW-1185">Reference proteome</keyword>
<dbReference type="EMBL" id="JACVVK020000397">
    <property type="protein sequence ID" value="KAK7475690.1"/>
    <property type="molecule type" value="Genomic_DNA"/>
</dbReference>
<proteinExistence type="predicted"/>
<name>A0ABD0JLW6_9CAEN</name>
<evidence type="ECO:0000313" key="1">
    <source>
        <dbReference type="EMBL" id="KAK7475690.1"/>
    </source>
</evidence>
<organism evidence="1 2">
    <name type="scientific">Batillaria attramentaria</name>
    <dbReference type="NCBI Taxonomy" id="370345"/>
    <lineage>
        <taxon>Eukaryota</taxon>
        <taxon>Metazoa</taxon>
        <taxon>Spiralia</taxon>
        <taxon>Lophotrochozoa</taxon>
        <taxon>Mollusca</taxon>
        <taxon>Gastropoda</taxon>
        <taxon>Caenogastropoda</taxon>
        <taxon>Sorbeoconcha</taxon>
        <taxon>Cerithioidea</taxon>
        <taxon>Batillariidae</taxon>
        <taxon>Batillaria</taxon>
    </lineage>
</organism>
<dbReference type="Proteomes" id="UP001519460">
    <property type="component" value="Unassembled WGS sequence"/>
</dbReference>
<evidence type="ECO:0000313" key="2">
    <source>
        <dbReference type="Proteomes" id="UP001519460"/>
    </source>
</evidence>
<sequence>MNSVHDTIMGKIELAQEAQSGGTVRKHCEENCQFTSAQEAQSGSTVKKTVNLHLHRRHRQQREDYIYCFLLPTGNLKDRLWVKVKVSCLILVKATEASADCLRNRIKVVPA</sequence>
<dbReference type="AlphaFoldDB" id="A0ABD0JLW6"/>
<protein>
    <submittedName>
        <fullName evidence="1">Uncharacterized protein</fullName>
    </submittedName>
</protein>
<accession>A0ABD0JLW6</accession>
<comment type="caution">
    <text evidence="1">The sequence shown here is derived from an EMBL/GenBank/DDBJ whole genome shotgun (WGS) entry which is preliminary data.</text>
</comment>